<evidence type="ECO:0000256" key="1">
    <source>
        <dbReference type="SAM" id="MobiDB-lite"/>
    </source>
</evidence>
<dbReference type="AlphaFoldDB" id="A0A7J7KKY7"/>
<name>A0A7J7KKY7_BUGNE</name>
<reference evidence="2" key="1">
    <citation type="submission" date="2020-06" db="EMBL/GenBank/DDBJ databases">
        <title>Draft genome of Bugula neritina, a colonial animal packing powerful symbionts and potential medicines.</title>
        <authorList>
            <person name="Rayko M."/>
        </authorList>
    </citation>
    <scope>NUCLEOTIDE SEQUENCE [LARGE SCALE GENOMIC DNA]</scope>
    <source>
        <strain evidence="2">Kwan_BN1</strain>
    </source>
</reference>
<accession>A0A7J7KKY7</accession>
<dbReference type="EMBL" id="VXIV02000317">
    <property type="protein sequence ID" value="KAF6039015.1"/>
    <property type="molecule type" value="Genomic_DNA"/>
</dbReference>
<sequence>MSAALDPAPLRRWDDVPPNYVRTLSAPSLFVPQGPNLSLHYREYSQRRPVVSSYQNWWSKHNAPHPNFIHGSMKEKYGPQRQTQWPFEKEPMSEKWSTDPSFRVDYPKPHPTDLYHTGGQPVTETKRGRGQYGLQGTYNIYGNDHLYPHSNAMTGANHRRPVYSVYGPLLRDKYCGINYQHNRHGNMNFDDHY</sequence>
<dbReference type="Proteomes" id="UP000593567">
    <property type="component" value="Unassembled WGS sequence"/>
</dbReference>
<protein>
    <submittedName>
        <fullName evidence="2">Uncharacterized protein</fullName>
    </submittedName>
</protein>
<feature type="region of interest" description="Disordered" evidence="1">
    <location>
        <begin position="110"/>
        <end position="129"/>
    </location>
</feature>
<proteinExistence type="predicted"/>
<evidence type="ECO:0000313" key="2">
    <source>
        <dbReference type="EMBL" id="KAF6039015.1"/>
    </source>
</evidence>
<evidence type="ECO:0000313" key="3">
    <source>
        <dbReference type="Proteomes" id="UP000593567"/>
    </source>
</evidence>
<organism evidence="2 3">
    <name type="scientific">Bugula neritina</name>
    <name type="common">Brown bryozoan</name>
    <name type="synonym">Sertularia neritina</name>
    <dbReference type="NCBI Taxonomy" id="10212"/>
    <lineage>
        <taxon>Eukaryota</taxon>
        <taxon>Metazoa</taxon>
        <taxon>Spiralia</taxon>
        <taxon>Lophotrochozoa</taxon>
        <taxon>Bryozoa</taxon>
        <taxon>Gymnolaemata</taxon>
        <taxon>Cheilostomatida</taxon>
        <taxon>Flustrina</taxon>
        <taxon>Buguloidea</taxon>
        <taxon>Bugulidae</taxon>
        <taxon>Bugula</taxon>
    </lineage>
</organism>
<dbReference type="OrthoDB" id="6038787at2759"/>
<gene>
    <name evidence="2" type="ORF">EB796_002670</name>
</gene>
<comment type="caution">
    <text evidence="2">The sequence shown here is derived from an EMBL/GenBank/DDBJ whole genome shotgun (WGS) entry which is preliminary data.</text>
</comment>
<keyword evidence="3" id="KW-1185">Reference proteome</keyword>